<evidence type="ECO:0000313" key="4">
    <source>
        <dbReference type="Proteomes" id="UP000823821"/>
    </source>
</evidence>
<feature type="region of interest" description="Disordered" evidence="1">
    <location>
        <begin position="55"/>
        <end position="113"/>
    </location>
</feature>
<feature type="transmembrane region" description="Helical" evidence="2">
    <location>
        <begin position="6"/>
        <end position="23"/>
    </location>
</feature>
<sequence>MLSLMIFIFLCFLGMLGMLYFMLRNQEKMCQTLREEHAQTRLLLRALESRLENTVRGTVAPAGMDSPREPEAPSLHEPLLRLSFDEPAAPPAKPAVDPALELHMDDLPLPNRG</sequence>
<reference evidence="3" key="2">
    <citation type="submission" date="2021-04" db="EMBL/GenBank/DDBJ databases">
        <authorList>
            <person name="Gilroy R."/>
        </authorList>
    </citation>
    <scope>NUCLEOTIDE SEQUENCE</scope>
    <source>
        <strain evidence="3">5032</strain>
    </source>
</reference>
<reference evidence="3" key="1">
    <citation type="journal article" date="2021" name="PeerJ">
        <title>Extensive microbial diversity within the chicken gut microbiome revealed by metagenomics and culture.</title>
        <authorList>
            <person name="Gilroy R."/>
            <person name="Ravi A."/>
            <person name="Getino M."/>
            <person name="Pursley I."/>
            <person name="Horton D.L."/>
            <person name="Alikhan N.F."/>
            <person name="Baker D."/>
            <person name="Gharbi K."/>
            <person name="Hall N."/>
            <person name="Watson M."/>
            <person name="Adriaenssens E.M."/>
            <person name="Foster-Nyarko E."/>
            <person name="Jarju S."/>
            <person name="Secka A."/>
            <person name="Antonio M."/>
            <person name="Oren A."/>
            <person name="Chaudhuri R.R."/>
            <person name="La Ragione R."/>
            <person name="Hildebrand F."/>
            <person name="Pallen M.J."/>
        </authorList>
    </citation>
    <scope>NUCLEOTIDE SEQUENCE</scope>
    <source>
        <strain evidence="3">5032</strain>
    </source>
</reference>
<comment type="caution">
    <text evidence="3">The sequence shown here is derived from an EMBL/GenBank/DDBJ whole genome shotgun (WGS) entry which is preliminary data.</text>
</comment>
<gene>
    <name evidence="3" type="ORF">H9784_04360</name>
</gene>
<organism evidence="3 4">
    <name type="scientific">Candidatus Desulfovibrio intestinavium</name>
    <dbReference type="NCBI Taxonomy" id="2838534"/>
    <lineage>
        <taxon>Bacteria</taxon>
        <taxon>Pseudomonadati</taxon>
        <taxon>Thermodesulfobacteriota</taxon>
        <taxon>Desulfovibrionia</taxon>
        <taxon>Desulfovibrionales</taxon>
        <taxon>Desulfovibrionaceae</taxon>
        <taxon>Desulfovibrio</taxon>
    </lineage>
</organism>
<name>A0A9D2KQA6_9BACT</name>
<evidence type="ECO:0000256" key="2">
    <source>
        <dbReference type="SAM" id="Phobius"/>
    </source>
</evidence>
<keyword evidence="2" id="KW-1133">Transmembrane helix</keyword>
<accession>A0A9D2KQA6</accession>
<dbReference type="EMBL" id="DWZD01000029">
    <property type="protein sequence ID" value="HJA78793.1"/>
    <property type="molecule type" value="Genomic_DNA"/>
</dbReference>
<proteinExistence type="predicted"/>
<protein>
    <submittedName>
        <fullName evidence="3">Uncharacterized protein</fullName>
    </submittedName>
</protein>
<keyword evidence="2" id="KW-0472">Membrane</keyword>
<dbReference type="Proteomes" id="UP000823821">
    <property type="component" value="Unassembled WGS sequence"/>
</dbReference>
<keyword evidence="2" id="KW-0812">Transmembrane</keyword>
<evidence type="ECO:0000256" key="1">
    <source>
        <dbReference type="SAM" id="MobiDB-lite"/>
    </source>
</evidence>
<evidence type="ECO:0000313" key="3">
    <source>
        <dbReference type="EMBL" id="HJA78793.1"/>
    </source>
</evidence>
<dbReference type="AlphaFoldDB" id="A0A9D2KQA6"/>